<feature type="domain" description="SET" evidence="1">
    <location>
        <begin position="119"/>
        <end position="442"/>
    </location>
</feature>
<dbReference type="Proteomes" id="UP000824998">
    <property type="component" value="Unassembled WGS sequence"/>
</dbReference>
<dbReference type="SUPFAM" id="SSF82199">
    <property type="entry name" value="SET domain"/>
    <property type="match status" value="1"/>
</dbReference>
<sequence>LLLGSYQQLLEGLVECASWWDGLIMAKEARTLFPTDWLLRKWEQDHMQGFKGRHEALKDEKCSYEQLLNATRSGKIAQKKYPWLKQKRFIRTPRAVRIINNHFKDKCCEVKPVFFGTPEEIEEAKGKAILEKNDMGPLGLFSKRDIQEGEMILIDETLLAVSNVPASRLHHCDACQSCLLPPYIHPNEIVNPKCCKAVAFCSQSCHDIATNSRINGYHRVLCGKNIDWLYEDLKGMAGDKIEEQCLDDFWKPISFMRLATLVVTDMEKQAQNSGRESHPLKHNLLYRMAANYARVNDLEPAVYDWRYNTNVVAPTKALIEMGVDIFKTNHWDQEVIQTCYWRIENNANMGPCNLYPEGEVPNVEGTPIIPKINNISVNPNYLFFNHSCTPNVSWHSALPSPKVDLAWLADGKGGLLRPGNSAVSCIADRDIKEGEELKISYVGNALGVDDGIEANSREHKRTWLDKWFTGGCGCEVCEGENAANAAK</sequence>
<evidence type="ECO:0000313" key="2">
    <source>
        <dbReference type="EMBL" id="KAG9229235.1"/>
    </source>
</evidence>
<dbReference type="PROSITE" id="PS50280">
    <property type="entry name" value="SET"/>
    <property type="match status" value="1"/>
</dbReference>
<accession>A0A9P7YA16</accession>
<dbReference type="EMBL" id="MU251798">
    <property type="protein sequence ID" value="KAG9229235.1"/>
    <property type="molecule type" value="Genomic_DNA"/>
</dbReference>
<evidence type="ECO:0000313" key="3">
    <source>
        <dbReference type="Proteomes" id="UP000824998"/>
    </source>
</evidence>
<dbReference type="InterPro" id="IPR046341">
    <property type="entry name" value="SET_dom_sf"/>
</dbReference>
<comment type="caution">
    <text evidence="2">The sequence shown here is derived from an EMBL/GenBank/DDBJ whole genome shotgun (WGS) entry which is preliminary data.</text>
</comment>
<dbReference type="GO" id="GO:0005634">
    <property type="term" value="C:nucleus"/>
    <property type="evidence" value="ECO:0007669"/>
    <property type="project" value="TreeGrafter"/>
</dbReference>
<dbReference type="AlphaFoldDB" id="A0A9P7YA16"/>
<dbReference type="OrthoDB" id="438641at2759"/>
<dbReference type="Gene3D" id="2.170.270.10">
    <property type="entry name" value="SET domain"/>
    <property type="match status" value="1"/>
</dbReference>
<dbReference type="Pfam" id="PF00856">
    <property type="entry name" value="SET"/>
    <property type="match status" value="1"/>
</dbReference>
<dbReference type="InterPro" id="IPR050869">
    <property type="entry name" value="H3K4_H4K5_MeTrfase"/>
</dbReference>
<name>A0A9P7YA16_9HELO</name>
<evidence type="ECO:0000259" key="1">
    <source>
        <dbReference type="PROSITE" id="PS50280"/>
    </source>
</evidence>
<proteinExistence type="predicted"/>
<dbReference type="PANTHER" id="PTHR12197">
    <property type="entry name" value="HISTONE-LYSINE N-METHYLTRANSFERASE SMYD"/>
    <property type="match status" value="1"/>
</dbReference>
<protein>
    <recommendedName>
        <fullName evidence="1">SET domain-containing protein</fullName>
    </recommendedName>
</protein>
<gene>
    <name evidence="2" type="ORF">BJ875DRAFT_387780</name>
</gene>
<organism evidence="2 3">
    <name type="scientific">Amylocarpus encephaloides</name>
    <dbReference type="NCBI Taxonomy" id="45428"/>
    <lineage>
        <taxon>Eukaryota</taxon>
        <taxon>Fungi</taxon>
        <taxon>Dikarya</taxon>
        <taxon>Ascomycota</taxon>
        <taxon>Pezizomycotina</taxon>
        <taxon>Leotiomycetes</taxon>
        <taxon>Helotiales</taxon>
        <taxon>Helotiales incertae sedis</taxon>
        <taxon>Amylocarpus</taxon>
    </lineage>
</organism>
<feature type="non-terminal residue" evidence="2">
    <location>
        <position position="1"/>
    </location>
</feature>
<reference evidence="2" key="1">
    <citation type="journal article" date="2021" name="IMA Fungus">
        <title>Genomic characterization of three marine fungi, including Emericellopsis atlantica sp. nov. with signatures of a generalist lifestyle and marine biomass degradation.</title>
        <authorList>
            <person name="Hagestad O.C."/>
            <person name="Hou L."/>
            <person name="Andersen J.H."/>
            <person name="Hansen E.H."/>
            <person name="Altermark B."/>
            <person name="Li C."/>
            <person name="Kuhnert E."/>
            <person name="Cox R.J."/>
            <person name="Crous P.W."/>
            <person name="Spatafora J.W."/>
            <person name="Lail K."/>
            <person name="Amirebrahimi M."/>
            <person name="Lipzen A."/>
            <person name="Pangilinan J."/>
            <person name="Andreopoulos W."/>
            <person name="Hayes R.D."/>
            <person name="Ng V."/>
            <person name="Grigoriev I.V."/>
            <person name="Jackson S.A."/>
            <person name="Sutton T.D.S."/>
            <person name="Dobson A.D.W."/>
            <person name="Rama T."/>
        </authorList>
    </citation>
    <scope>NUCLEOTIDE SEQUENCE</scope>
    <source>
        <strain evidence="2">TRa018bII</strain>
    </source>
</reference>
<dbReference type="PANTHER" id="PTHR12197:SF251">
    <property type="entry name" value="EG:BACR7C10.4 PROTEIN"/>
    <property type="match status" value="1"/>
</dbReference>
<keyword evidence="3" id="KW-1185">Reference proteome</keyword>
<dbReference type="InterPro" id="IPR001214">
    <property type="entry name" value="SET_dom"/>
</dbReference>